<evidence type="ECO:0000313" key="6">
    <source>
        <dbReference type="Proteomes" id="UP000323221"/>
    </source>
</evidence>
<dbReference type="RefSeq" id="WP_146355001.1">
    <property type="nucleotide sequence ID" value="NZ_VOIR01000011.1"/>
</dbReference>
<protein>
    <submittedName>
        <fullName evidence="5">DUF11 domain-containing protein</fullName>
    </submittedName>
</protein>
<evidence type="ECO:0000256" key="1">
    <source>
        <dbReference type="SAM" id="MobiDB-lite"/>
    </source>
</evidence>
<dbReference type="Proteomes" id="UP000323221">
    <property type="component" value="Unassembled WGS sequence"/>
</dbReference>
<evidence type="ECO:0000259" key="4">
    <source>
        <dbReference type="Pfam" id="PF24346"/>
    </source>
</evidence>
<dbReference type="OrthoDB" id="158862at2"/>
<keyword evidence="2" id="KW-1133">Transmembrane helix</keyword>
<feature type="domain" description="DUF7507" evidence="4">
    <location>
        <begin position="1088"/>
        <end position="1188"/>
    </location>
</feature>
<feature type="chain" id="PRO_5039182214" evidence="3">
    <location>
        <begin position="38"/>
        <end position="4385"/>
    </location>
</feature>
<feature type="domain" description="DUF7507" evidence="4">
    <location>
        <begin position="1319"/>
        <end position="1422"/>
    </location>
</feature>
<dbReference type="InterPro" id="IPR051172">
    <property type="entry name" value="Chlamydia_OmcB"/>
</dbReference>
<feature type="domain" description="DUF7507" evidence="4">
    <location>
        <begin position="1782"/>
        <end position="1887"/>
    </location>
</feature>
<accession>A0A5M8QP62</accession>
<reference evidence="5 6" key="1">
    <citation type="submission" date="2019-08" db="EMBL/GenBank/DDBJ databases">
        <title>Agrococcus lahaulensis sp. nov., isolated from a cold desert of the Indian Himalayas.</title>
        <authorList>
            <person name="Qu J.H."/>
        </authorList>
    </citation>
    <scope>NUCLEOTIDE SEQUENCE [LARGE SCALE GENOMIC DNA]</scope>
    <source>
        <strain evidence="5 6">NS18</strain>
    </source>
</reference>
<feature type="domain" description="DUF7507" evidence="4">
    <location>
        <begin position="1434"/>
        <end position="1541"/>
    </location>
</feature>
<feature type="domain" description="DUF7507" evidence="4">
    <location>
        <begin position="738"/>
        <end position="838"/>
    </location>
</feature>
<dbReference type="InterPro" id="IPR055354">
    <property type="entry name" value="DUF7507"/>
</dbReference>
<feature type="domain" description="DUF7507" evidence="4">
    <location>
        <begin position="1202"/>
        <end position="1305"/>
    </location>
</feature>
<feature type="domain" description="DUF7507" evidence="4">
    <location>
        <begin position="2135"/>
        <end position="2233"/>
    </location>
</feature>
<dbReference type="EMBL" id="VOIR01000011">
    <property type="protein sequence ID" value="KAA6436333.1"/>
    <property type="molecule type" value="Genomic_DNA"/>
</dbReference>
<organism evidence="5 6">
    <name type="scientific">Agrococcus sediminis</name>
    <dbReference type="NCBI Taxonomy" id="2599924"/>
    <lineage>
        <taxon>Bacteria</taxon>
        <taxon>Bacillati</taxon>
        <taxon>Actinomycetota</taxon>
        <taxon>Actinomycetes</taxon>
        <taxon>Micrococcales</taxon>
        <taxon>Microbacteriaceae</taxon>
        <taxon>Agrococcus</taxon>
    </lineage>
</organism>
<dbReference type="GO" id="GO:0005975">
    <property type="term" value="P:carbohydrate metabolic process"/>
    <property type="evidence" value="ECO:0007669"/>
    <property type="project" value="UniProtKB-ARBA"/>
</dbReference>
<feature type="domain" description="DUF7507" evidence="4">
    <location>
        <begin position="3870"/>
        <end position="3971"/>
    </location>
</feature>
<feature type="transmembrane region" description="Helical" evidence="2">
    <location>
        <begin position="4353"/>
        <end position="4372"/>
    </location>
</feature>
<feature type="domain" description="DUF7507" evidence="4">
    <location>
        <begin position="2711"/>
        <end position="2815"/>
    </location>
</feature>
<keyword evidence="2" id="KW-0812">Transmembrane</keyword>
<feature type="domain" description="DUF7507" evidence="4">
    <location>
        <begin position="2015"/>
        <end position="2120"/>
    </location>
</feature>
<feature type="domain" description="DUF7507" evidence="4">
    <location>
        <begin position="856"/>
        <end position="960"/>
    </location>
</feature>
<keyword evidence="3" id="KW-0732">Signal</keyword>
<feature type="domain" description="DUF7507" evidence="4">
    <location>
        <begin position="3637"/>
        <end position="3738"/>
    </location>
</feature>
<dbReference type="Gene3D" id="2.60.40.10">
    <property type="entry name" value="Immunoglobulins"/>
    <property type="match status" value="2"/>
</dbReference>
<feature type="compositionally biased region" description="Polar residues" evidence="1">
    <location>
        <begin position="2335"/>
        <end position="2348"/>
    </location>
</feature>
<feature type="region of interest" description="Disordered" evidence="1">
    <location>
        <begin position="1408"/>
        <end position="1427"/>
    </location>
</feature>
<dbReference type="NCBIfam" id="TIGR01167">
    <property type="entry name" value="LPXTG_anchor"/>
    <property type="match status" value="1"/>
</dbReference>
<feature type="domain" description="DUF7507" evidence="4">
    <location>
        <begin position="3057"/>
        <end position="3158"/>
    </location>
</feature>
<feature type="domain" description="DUF7507" evidence="4">
    <location>
        <begin position="3752"/>
        <end position="3857"/>
    </location>
</feature>
<name>A0A5M8QP62_9MICO</name>
<feature type="domain" description="DUF7507" evidence="4">
    <location>
        <begin position="505"/>
        <end position="613"/>
    </location>
</feature>
<feature type="region of interest" description="Disordered" evidence="1">
    <location>
        <begin position="3844"/>
        <end position="3869"/>
    </location>
</feature>
<feature type="region of interest" description="Disordered" evidence="1">
    <location>
        <begin position="1986"/>
        <end position="2005"/>
    </location>
</feature>
<feature type="compositionally biased region" description="Low complexity" evidence="1">
    <location>
        <begin position="3512"/>
        <end position="3525"/>
    </location>
</feature>
<dbReference type="InterPro" id="IPR013783">
    <property type="entry name" value="Ig-like_fold"/>
</dbReference>
<keyword evidence="6" id="KW-1185">Reference proteome</keyword>
<dbReference type="PANTHER" id="PTHR34819:SF3">
    <property type="entry name" value="CELL SURFACE PROTEIN"/>
    <property type="match status" value="1"/>
</dbReference>
<feature type="domain" description="DUF7507" evidence="4">
    <location>
        <begin position="2940"/>
        <end position="3039"/>
    </location>
</feature>
<feature type="compositionally biased region" description="Polar residues" evidence="1">
    <location>
        <begin position="150"/>
        <end position="164"/>
    </location>
</feature>
<evidence type="ECO:0000313" key="5">
    <source>
        <dbReference type="EMBL" id="KAA6436333.1"/>
    </source>
</evidence>
<feature type="region of interest" description="Disordered" evidence="1">
    <location>
        <begin position="150"/>
        <end position="172"/>
    </location>
</feature>
<feature type="region of interest" description="Disordered" evidence="1">
    <location>
        <begin position="4307"/>
        <end position="4345"/>
    </location>
</feature>
<dbReference type="InterPro" id="IPR047589">
    <property type="entry name" value="DUF11_rpt"/>
</dbReference>
<feature type="domain" description="DUF7507" evidence="4">
    <location>
        <begin position="2593"/>
        <end position="2691"/>
    </location>
</feature>
<feature type="domain" description="DUF7507" evidence="4">
    <location>
        <begin position="972"/>
        <end position="1071"/>
    </location>
</feature>
<feature type="region of interest" description="Disordered" evidence="1">
    <location>
        <begin position="1634"/>
        <end position="1660"/>
    </location>
</feature>
<feature type="region of interest" description="Disordered" evidence="1">
    <location>
        <begin position="3494"/>
        <end position="3535"/>
    </location>
</feature>
<feature type="domain" description="DUF7507" evidence="4">
    <location>
        <begin position="4222"/>
        <end position="4322"/>
    </location>
</feature>
<feature type="domain" description="DUF7507" evidence="4">
    <location>
        <begin position="1898"/>
        <end position="1998"/>
    </location>
</feature>
<comment type="caution">
    <text evidence="5">The sequence shown here is derived from an EMBL/GenBank/DDBJ whole genome shotgun (WGS) entry which is preliminary data.</text>
</comment>
<feature type="domain" description="DUF7507" evidence="4">
    <location>
        <begin position="626"/>
        <end position="727"/>
    </location>
</feature>
<feature type="domain" description="DUF7507" evidence="4">
    <location>
        <begin position="3521"/>
        <end position="3624"/>
    </location>
</feature>
<sequence>MLPRARTPRCRSITKPIAAGLTMLLAATAVVFTPAVAAEAAVIKPITSSYDEIVNGDYVMIGNGNLVASTPTLSQRSDTPTGLHNGTVSGTGTSRVHYNDYLTMVNVGASAAMGSNSSQARVTIPAGSRVVRAELYWMGNTGVVQGQTGARCSSNAGVTGSVPTGSYRDRMPRVRVGTGPVQVVSGATFTTEPTVNTNESYYYSGRADVTSLLAGLPAGSQQLVSVGDLWLAQGHGCFGGWSMSLVYDFGSYSANDPGTVARNVILSDGHARLASSDVPLTVPFGTFNSVAPGTRASFSLGEGDAAIVGDYAEYRNGPSGARTRITSPTGVTDNIGTGSTASSVRYQGTSTGSFYNASMTVVDAPLTAIGTGQVQPELVLGTTGDSYMLQSVALSVPVGAVTVDKSVNGDDDLQQLVEGEIPTFTIVVSNTGSAPLRNVRVSDPWATACDRVIGDLATGQSVSYECLGPPVFEGYTNVATVSAETSGGVAVRDQDDPSVIQYTDIALDKRVSPGADYTARAGDTLEYAFVVRNAGTSPLTSIVLTDDMAGLQGLAIDWATSSNPASPSGTLAAGETVIARATYVLTQADVNRGSVVNANARVEGSDASGNRVAALDGATHPIPSLPALELLKSGVLAEGMPGDPIVYTFSARNTGNVPLTGVAISDPMPGLGALAYTWPGTPGQLAPGQTVTATATAPLTQAQADAGEVRNTATVVGMPPTGPQISDEGSTRVVVEREPSIDIEKRGTLTGGSVAGDPVVYELVVTNDGNTTLTGVTVSDPLFAADDIQVVGEWPGDPGTLLAGQSMTFTATHQLTQDEVDAGRLDNTANVSGTPPGGLADATDSDSFTISLEQEPGIELAKAGTLVLGGPGVADDRIDYTFTILNSGNVTLTEVALDDADLGGATISYTWPGETGTLAPGETATATAAWSVTQAQRDAGRAENTAVVSGTSPEGAAVEDDDTAIVPIVSRPALALDKSGSLETGMRQIGDTVDYAFTVTNTGNITLSDVAVADDLVDAPVAIAWPATAGTLLPGQSATGTAQYTLTQADIDRGFVDNVATASATSPRGENPVTTDDDRVLVPQTSRFSLEKTGTLADGAQGIAGDEVVYTFLVANTGNTTLTDVTVEDPLPGLSTPTAESWPAAAGVLLPGQTVELTATYTLTQADVDALTRENTAIVSGTTPDGASTSVIDDHSLPIVVEPSIALTKTGALTGGAVVGSTISYDFDIVNDGPLTLSGISLVDALPGISAIEYGAWPDPEQPATLAPGESGSATATYALTQADIERGFVDNAASVFASTQEGVSASASDEQRVELPAAPGITVTKTPTLVGEGVAGATISYAIVAQNTGNVALTGVTLTDELEGLAGFTLVWPGTPGTLQPGQSVTAAPTYAVTQADVDRGLVENTAAASGTPARGEPVSDSADGDVQLSTDASIVLTKDASLATGATGAVGDAVEFDFVVRNAGDVTVTGVSIDDPMFPAGVVFGAWPDTAAPGTLAPGEQVTASAERALTQADLDANGVVNEATASATPPNNAEPVTDTDDATVPLPGTASLTLVKDGALSGIGNPGDTIDYTFTITNTGTVTVRDIALADELEGLSDIAFGTWPGTEGELPPGESVEATASYAVTQADADAGTVDNSATATGSTQENGEVEATDTDEQPLASLGALTIDKTHTADGLAVGDVVDYAFVVENTGGLTLSDVSITDELPGLTAIAYGDWPAADGVLLPGESVTATAQLTVTQAHLDAGEIVNVATAAATAPRGPAPSGTDTDTVALLQGPALTLVKTGALAEGATGVAGDVITYAFSIRNAGNVTVTGLELTDELDGLSEPVFALWPGEPGTLAPGDVVTATATYAVTQADADAGRVDNTADVTGDTATAGPVADADDATVPLGAAPGLSIAKSHTGTGFGVDDVVPYTFLVTNTGDVTLTDVTVADALPGLGDVAYGEWESGTAGTLLPGQSVTATAPLTVTQAHVDAGLIENEATATGTPPRATLPTPSATDDDTVVLAQSPSLSLVKDGELVDLVDGVAGDRIDYTFTITNDGDVTVSDIALSDELAGLTDIAFGTWPGEPGVLAPGEAVTATASLVLTQADADALQVVNEASATGTTATAGDVGDSAQHVEPLPAVGALSIDKTHPAGDYAVGDTVEYSFVVTNTGDLTLTGVEASDELEGLSDLAYGTWPGETGVLAPTQSVTATATLVVTQAHVDAGSIDNTAAAVGTTPQGVVLEEDDTDTVPFAATPRLTLTKTGALTSGVGNAGDTVTYTFEIENEGNVTIAAIALADDLEGLSDIAFGPFPSIDGVLAPGESVTATATYAVTQADADRGSIDNEATASGLTPTRQPVSDADEHTQELRSVSAIEIDKSHTAGTFAVGDEVEYAFLVTNTGGLTLEDVSVTDELPGLGDIAYGEWPAAEGVLLPGESVTATATLTVTQAHLDAGEIVNEASATATAPRGDDPSDSDTDRVALERIASIELLKTGELAGIGNAGDEIAYTFTITNDGNVTVSGIELEDALPGIGEVVFGDWPAESGTLLPGESVEATAVYVVTQADADAGTVVNDASASGTTPAGPVDDQAAHTQGLGATALLEFTKSHEAPASPLAVGDDVTYTFLVENVGGLTLTHVTVSDALTGLGDIAYGEWASGTVGTLLPGQSVTATATLAVTQAHVDAGEILNEASVTGAPPRDGIAPPVTTDDDRVPLLQRASVALEKTGELRDGALGITGDTIDYAFTIRNDGTVTVSGIELSDELEGLGDIAFGAWPGEAGVLAPGESVEASASYVLTQADADAGTVVNEASVTGTTATAGPVGDEAAHTQPLGAAPSLTIEKSHEGSAFVVGETVPYTIVATNDGDVTLREVEVTDALDGLEITGTAWDGAEGVLLPGESVVVTAGLVVTQAHVDAGSVVNEAVVAATPSAGEPLRETATDTVPFAQLPSISLEKTSVVEGASAGDGVDYAFTIENTGTVTLSDVGLSDELEGLGDIAFGEWPGAEGVLAPGDVVTATARYVLTQADVDRGSIVNDATAVGTAPSGAAAGVVARDEASVTDTLEASPSLRFAKEAQVDAPALGSVVTYGFELENTGNVTLAGVAVSDPLPGLSELDYSWPGDAGVLLPGEIATATATYTITQADVDAGGVTNGASAVGAPPVGEPVRPTDEVTVPITTQPALVLDKAATLEEGAAGVAGDEVTYTLVVRNDGDVTLTAIELADPMAGLSDIVFGEWPGTAGQLAPGEQVSATATYALTQADVDAGFVDNAATASAQPPSGDRIAVDDDERLLTPGTIGISLDKSAVATAGAASVAGDTVAYELVIANEGSRTLTSIVLSDPLPGLSAPVIDWSTAAIEGQLAPGEQVVATAGYTLTQADVDAGLVENTATVAAADLRGNPVEAGDTAAVALEGTPLLTLDKRVVNDADAVGETVEYRFELANEGTVTLRDIALVDALAGVSTPVIDWSTAAVKGELAPGETVTATATLTLTQAHVDAGSVVNDATASATPDGGEPIEAGDSSTLPLPQLPSLTTDKSAELPEGSTGAVGEAIDYTIVVVNDGTVTVGTVTVDDPMFAADALAFDWSGATTEGSLAPGEALTVTATHVLTQADVDAGRVDNTALASGSSPTGTVDDDATAVVTIVQSPSMAFTKTASTDTAPALGETVTYTFEVTNTGNTTLRGVAIDDSMEGLSPLEYAWPGEGGTLAPGETVTATATYGITQRDVDAGSVDNTATATGTTPDGGTLEPTVTEQVEIDRHPSLRLAKLGTLAGGAVGVAGDRVDYAFQVVNTGDVTLTGVAIDDPLPGLSDIVFGAWPGEPGVLAPGQAVTASASAVLTQAHVDAGRVVNDATASAASPSGETVTDGDSAEVGTQQRGALDVEKSSTVTGAGVVGDEIAYAFSATNTGTVTLTGVSLSDELEGLGDIAYAWPGAAGVLAPGETVTATATYAITQADLDRGSVENSVVVRGQVPGGGPVEHEDSVTTPTPGFGSLTFSKSGTLDAEGDAQVGDVITYAFVVTNDGTRTLADVGIDDPMAGLSELVYAWPGETGVLAPGETVTATATYAVTQADIDAGFVRNAALASTDGPDAPGETTTPLQQRSELLFEKTAGYAAPLFGAPASVGDTISYGFRLENAGTTTLTGVAVIDELAGLSTIEYAWPDEARPGVLLPGEVATATATYALTQADLDAGAVHNAATGTATPPVAPGAPVPAPLTPGDETTTELPRTTGIELTKVGAVEEGAIGEVGDRITYAFEVTNTGSTTLTEVSIADAMPGLSEIAYIWPSQAGVLLPGETVAATATYALTAGDLEGDTVVNDATATGTPPTGMEPPTDGASATVDVPSPEHPGTGLPQTGMEVPIPLIAGGAALLLLLGGLLVWRSRRARDDEEPLL</sequence>
<feature type="domain" description="DUF7507" evidence="4">
    <location>
        <begin position="2364"/>
        <end position="2465"/>
    </location>
</feature>
<feature type="compositionally biased region" description="Polar residues" evidence="1">
    <location>
        <begin position="3844"/>
        <end position="3854"/>
    </location>
</feature>
<evidence type="ECO:0000256" key="3">
    <source>
        <dbReference type="SAM" id="SignalP"/>
    </source>
</evidence>
<feature type="domain" description="DUF7507" evidence="4">
    <location>
        <begin position="3406"/>
        <end position="3508"/>
    </location>
</feature>
<feature type="domain" description="DUF7507" evidence="4">
    <location>
        <begin position="2478"/>
        <end position="2576"/>
    </location>
</feature>
<feature type="compositionally biased region" description="Low complexity" evidence="1">
    <location>
        <begin position="4311"/>
        <end position="4325"/>
    </location>
</feature>
<dbReference type="PANTHER" id="PTHR34819">
    <property type="entry name" value="LARGE CYSTEINE-RICH PERIPLASMIC PROTEIN OMCB"/>
    <property type="match status" value="1"/>
</dbReference>
<feature type="domain" description="DUF7507" evidence="4">
    <location>
        <begin position="3984"/>
        <end position="4082"/>
    </location>
</feature>
<feature type="domain" description="DUF7507" evidence="4">
    <location>
        <begin position="2826"/>
        <end position="2927"/>
    </location>
</feature>
<feature type="domain" description="DUF7507" evidence="4">
    <location>
        <begin position="2246"/>
        <end position="2351"/>
    </location>
</feature>
<keyword evidence="2" id="KW-0472">Membrane</keyword>
<feature type="domain" description="DUF7507" evidence="4">
    <location>
        <begin position="3170"/>
        <end position="3274"/>
    </location>
</feature>
<proteinExistence type="predicted"/>
<feature type="region of interest" description="Disordered" evidence="1">
    <location>
        <begin position="2332"/>
        <end position="2352"/>
    </location>
</feature>
<evidence type="ECO:0000256" key="2">
    <source>
        <dbReference type="SAM" id="Phobius"/>
    </source>
</evidence>
<feature type="compositionally biased region" description="Polar residues" evidence="1">
    <location>
        <begin position="1638"/>
        <end position="1651"/>
    </location>
</feature>
<feature type="domain" description="DUF7507" evidence="4">
    <location>
        <begin position="1553"/>
        <end position="1655"/>
    </location>
</feature>
<dbReference type="Pfam" id="PF24346">
    <property type="entry name" value="DUF7507"/>
    <property type="match status" value="33"/>
</dbReference>
<feature type="domain" description="DUF7507" evidence="4">
    <location>
        <begin position="1669"/>
        <end position="1767"/>
    </location>
</feature>
<feature type="signal peptide" evidence="3">
    <location>
        <begin position="1"/>
        <end position="37"/>
    </location>
</feature>
<gene>
    <name evidence="5" type="ORF">FQ330_02690</name>
</gene>
<feature type="domain" description="DUF7507" evidence="4">
    <location>
        <begin position="4113"/>
        <end position="4198"/>
    </location>
</feature>
<feature type="domain" description="DUF7507" evidence="4">
    <location>
        <begin position="3290"/>
        <end position="3393"/>
    </location>
</feature>
<dbReference type="NCBIfam" id="TIGR01451">
    <property type="entry name" value="B_ant_repeat"/>
    <property type="match status" value="24"/>
</dbReference>